<dbReference type="EMBL" id="QRAN01000006">
    <property type="protein sequence ID" value="RLQ22443.1"/>
    <property type="molecule type" value="Genomic_DNA"/>
</dbReference>
<protein>
    <recommendedName>
        <fullName evidence="2">MEMO1 family protein DWB85_07435</fullName>
    </recommendedName>
</protein>
<accession>A0A3L7E283</accession>
<evidence type="ECO:0000256" key="1">
    <source>
        <dbReference type="ARBA" id="ARBA00006315"/>
    </source>
</evidence>
<dbReference type="RefSeq" id="WP_117953584.1">
    <property type="nucleotide sequence ID" value="NZ_QRAN01000006.1"/>
</dbReference>
<dbReference type="InterPro" id="IPR002737">
    <property type="entry name" value="MEMO1_fam"/>
</dbReference>
<dbReference type="PANTHER" id="PTHR11060">
    <property type="entry name" value="PROTEIN MEMO1"/>
    <property type="match status" value="1"/>
</dbReference>
<evidence type="ECO:0000256" key="2">
    <source>
        <dbReference type="HAMAP-Rule" id="MF_00055"/>
    </source>
</evidence>
<dbReference type="Gene3D" id="3.40.830.10">
    <property type="entry name" value="LigB-like"/>
    <property type="match status" value="1"/>
</dbReference>
<dbReference type="Proteomes" id="UP000265509">
    <property type="component" value="Unassembled WGS sequence"/>
</dbReference>
<dbReference type="HAMAP" id="MF_00055">
    <property type="entry name" value="MEMO1"/>
    <property type="match status" value="1"/>
</dbReference>
<proteinExistence type="inferred from homology"/>
<dbReference type="PANTHER" id="PTHR11060:SF0">
    <property type="entry name" value="PROTEIN MEMO1"/>
    <property type="match status" value="1"/>
</dbReference>
<dbReference type="Pfam" id="PF01875">
    <property type="entry name" value="Memo"/>
    <property type="match status" value="1"/>
</dbReference>
<reference evidence="3 4" key="1">
    <citation type="submission" date="2018-07" db="EMBL/GenBank/DDBJ databases">
        <title>Halioglobus sp. genome submission.</title>
        <authorList>
            <person name="Ye M.-Q."/>
            <person name="Du Z.-J."/>
        </authorList>
    </citation>
    <scope>NUCLEOTIDE SEQUENCE [LARGE SCALE GENOMIC DNA]</scope>
    <source>
        <strain evidence="3 4">U0301</strain>
    </source>
</reference>
<comment type="caution">
    <text evidence="3">The sequence shown here is derived from an EMBL/GenBank/DDBJ whole genome shotgun (WGS) entry which is preliminary data.</text>
</comment>
<evidence type="ECO:0000313" key="4">
    <source>
        <dbReference type="Proteomes" id="UP000265509"/>
    </source>
</evidence>
<dbReference type="NCBIfam" id="TIGR04336">
    <property type="entry name" value="AmmeMemoSam_B"/>
    <property type="match status" value="1"/>
</dbReference>
<organism evidence="3 4">
    <name type="scientific">Seongchinamella sediminis</name>
    <dbReference type="NCBI Taxonomy" id="2283635"/>
    <lineage>
        <taxon>Bacteria</taxon>
        <taxon>Pseudomonadati</taxon>
        <taxon>Pseudomonadota</taxon>
        <taxon>Gammaproteobacteria</taxon>
        <taxon>Cellvibrionales</taxon>
        <taxon>Halieaceae</taxon>
        <taxon>Seongchinamella</taxon>
    </lineage>
</organism>
<dbReference type="CDD" id="cd07361">
    <property type="entry name" value="MEMO_like"/>
    <property type="match status" value="1"/>
</dbReference>
<evidence type="ECO:0000313" key="3">
    <source>
        <dbReference type="EMBL" id="RLQ22443.1"/>
    </source>
</evidence>
<name>A0A3L7E283_9GAMM</name>
<keyword evidence="4" id="KW-1185">Reference proteome</keyword>
<comment type="similarity">
    <text evidence="1 2">Belongs to the MEMO1 family.</text>
</comment>
<gene>
    <name evidence="3" type="primary">amrB</name>
    <name evidence="3" type="ORF">DWB85_07435</name>
</gene>
<dbReference type="OrthoDB" id="9782820at2"/>
<sequence length="264" mass="27883">MNLRPDVRPPAVAGSFYPADAAQLQHDVATLLAQAPPPAPPPPRALIVPHAGYIYSGATAAAAYRQLESRADSVHRVILLGPAHRVYLQGMAVPSTSAFATPLGDVPLDLGGIAQALALPGVCRNDEAHRQEHALEVQLPFLQCVLGDFTLLPVVVGDCPAATVATLVDSLWRDPGTLLVVSSDLSHFQPSDSARRHDLDSCRRILAGDCELRGSDACGARPINGLLASARGGTLQRQLLDYRNSADAGGDRQRVVGYGAFSLH</sequence>
<dbReference type="AlphaFoldDB" id="A0A3L7E283"/>